<comment type="similarity">
    <text evidence="10">Belongs to the PlsY family.</text>
</comment>
<keyword evidence="6 10" id="KW-0443">Lipid metabolism</keyword>
<protein>
    <recommendedName>
        <fullName evidence="10">Glycerol-3-phosphate acyltransferase</fullName>
    </recommendedName>
    <alternativeName>
        <fullName evidence="10">Acyl-PO4 G3P acyltransferase</fullName>
    </alternativeName>
    <alternativeName>
        <fullName evidence="10">Acyl-phosphate--glycerol-3-phosphate acyltransferase</fullName>
    </alternativeName>
    <alternativeName>
        <fullName evidence="10">G3P acyltransferase</fullName>
        <shortName evidence="10">GPAT</shortName>
        <ecNumber evidence="10">2.3.1.275</ecNumber>
    </alternativeName>
    <alternativeName>
        <fullName evidence="10">Lysophosphatidic acid synthase</fullName>
        <shortName evidence="10">LPA synthase</shortName>
    </alternativeName>
</protein>
<comment type="caution">
    <text evidence="11">The sequence shown here is derived from an EMBL/GenBank/DDBJ whole genome shotgun (WGS) entry which is preliminary data.</text>
</comment>
<keyword evidence="8 10" id="KW-0594">Phospholipid biosynthesis</keyword>
<dbReference type="PANTHER" id="PTHR30309:SF0">
    <property type="entry name" value="GLYCEROL-3-PHOSPHATE ACYLTRANSFERASE-RELATED"/>
    <property type="match status" value="1"/>
</dbReference>
<keyword evidence="5 10" id="KW-1133">Transmembrane helix</keyword>
<dbReference type="Proteomes" id="UP000654367">
    <property type="component" value="Unassembled WGS sequence"/>
</dbReference>
<keyword evidence="12" id="KW-1185">Reference proteome</keyword>
<proteinExistence type="inferred from homology"/>
<dbReference type="NCBIfam" id="TIGR00023">
    <property type="entry name" value="glycerol-3-phosphate 1-O-acyltransferase PlsY"/>
    <property type="match status" value="1"/>
</dbReference>
<evidence type="ECO:0000313" key="11">
    <source>
        <dbReference type="EMBL" id="GGP41026.1"/>
    </source>
</evidence>
<evidence type="ECO:0000256" key="8">
    <source>
        <dbReference type="ARBA" id="ARBA00023209"/>
    </source>
</evidence>
<keyword evidence="4 10" id="KW-0812">Transmembrane</keyword>
<comment type="function">
    <text evidence="10">Catalyzes the transfer of an acyl group from acyl-phosphate (acyl-PO(4)) to glycerol-3-phosphate (G3P) to form lysophosphatidic acid (LPA). This enzyme utilizes acyl-phosphate as fatty acyl donor, but not acyl-CoA or acyl-ACP.</text>
</comment>
<dbReference type="PANTHER" id="PTHR30309">
    <property type="entry name" value="INNER MEMBRANE PROTEIN YGIH"/>
    <property type="match status" value="1"/>
</dbReference>
<dbReference type="Pfam" id="PF02660">
    <property type="entry name" value="G3P_acyltransf"/>
    <property type="match status" value="1"/>
</dbReference>
<accession>A0ABQ2Q293</accession>
<dbReference type="RefSeq" id="WP_188916893.1">
    <property type="nucleotide sequence ID" value="NZ_BMQV01000002.1"/>
</dbReference>
<comment type="subunit">
    <text evidence="10">Probably interacts with PlsX.</text>
</comment>
<reference evidence="12" key="1">
    <citation type="journal article" date="2019" name="Int. J. Syst. Evol. Microbiol.">
        <title>The Global Catalogue of Microorganisms (GCM) 10K type strain sequencing project: providing services to taxonomists for standard genome sequencing and annotation.</title>
        <authorList>
            <consortium name="The Broad Institute Genomics Platform"/>
            <consortium name="The Broad Institute Genome Sequencing Center for Infectious Disease"/>
            <person name="Wu L."/>
            <person name="Ma J."/>
        </authorList>
    </citation>
    <scope>NUCLEOTIDE SEQUENCE [LARGE SCALE GENOMIC DNA]</scope>
    <source>
        <strain evidence="12">JCM 32304</strain>
    </source>
</reference>
<dbReference type="EMBL" id="BMQV01000002">
    <property type="protein sequence ID" value="GGP41026.1"/>
    <property type="molecule type" value="Genomic_DNA"/>
</dbReference>
<keyword evidence="2 10" id="KW-0444">Lipid biosynthesis</keyword>
<evidence type="ECO:0000256" key="2">
    <source>
        <dbReference type="ARBA" id="ARBA00022516"/>
    </source>
</evidence>
<keyword evidence="9 10" id="KW-1208">Phospholipid metabolism</keyword>
<dbReference type="GO" id="GO:0016746">
    <property type="term" value="F:acyltransferase activity"/>
    <property type="evidence" value="ECO:0007669"/>
    <property type="project" value="UniProtKB-KW"/>
</dbReference>
<gene>
    <name evidence="10 11" type="primary">plsY</name>
    <name evidence="11" type="ORF">GCM10009409_04890</name>
</gene>
<dbReference type="HAMAP" id="MF_01043">
    <property type="entry name" value="PlsY"/>
    <property type="match status" value="1"/>
</dbReference>
<dbReference type="InterPro" id="IPR003811">
    <property type="entry name" value="G3P_acylTferase_PlsY"/>
</dbReference>
<dbReference type="SMART" id="SM01207">
    <property type="entry name" value="G3P_acyltransf"/>
    <property type="match status" value="1"/>
</dbReference>
<comment type="subcellular location">
    <subcellularLocation>
        <location evidence="10">Cell membrane</location>
        <topology evidence="10">Multi-pass membrane protein</topology>
    </subcellularLocation>
</comment>
<keyword evidence="11" id="KW-0012">Acyltransferase</keyword>
<name>A0ABQ2Q293_9GAMM</name>
<comment type="catalytic activity">
    <reaction evidence="10">
        <text>an acyl phosphate + sn-glycerol 3-phosphate = a 1-acyl-sn-glycero-3-phosphate + phosphate</text>
        <dbReference type="Rhea" id="RHEA:34075"/>
        <dbReference type="ChEBI" id="CHEBI:43474"/>
        <dbReference type="ChEBI" id="CHEBI:57597"/>
        <dbReference type="ChEBI" id="CHEBI:57970"/>
        <dbReference type="ChEBI" id="CHEBI:59918"/>
        <dbReference type="EC" id="2.3.1.275"/>
    </reaction>
</comment>
<evidence type="ECO:0000256" key="5">
    <source>
        <dbReference type="ARBA" id="ARBA00022989"/>
    </source>
</evidence>
<evidence type="ECO:0000256" key="7">
    <source>
        <dbReference type="ARBA" id="ARBA00023136"/>
    </source>
</evidence>
<evidence type="ECO:0000256" key="4">
    <source>
        <dbReference type="ARBA" id="ARBA00022692"/>
    </source>
</evidence>
<feature type="transmembrane region" description="Helical" evidence="10">
    <location>
        <begin position="116"/>
        <end position="138"/>
    </location>
</feature>
<feature type="transmembrane region" description="Helical" evidence="10">
    <location>
        <begin position="6"/>
        <end position="27"/>
    </location>
</feature>
<keyword evidence="7 10" id="KW-0472">Membrane</keyword>
<evidence type="ECO:0000313" key="12">
    <source>
        <dbReference type="Proteomes" id="UP000654367"/>
    </source>
</evidence>
<keyword evidence="3 10" id="KW-0808">Transferase</keyword>
<evidence type="ECO:0000256" key="10">
    <source>
        <dbReference type="HAMAP-Rule" id="MF_01043"/>
    </source>
</evidence>
<comment type="pathway">
    <text evidence="10">Lipid metabolism; phospholipid metabolism.</text>
</comment>
<keyword evidence="1 10" id="KW-1003">Cell membrane</keyword>
<evidence type="ECO:0000256" key="3">
    <source>
        <dbReference type="ARBA" id="ARBA00022679"/>
    </source>
</evidence>
<evidence type="ECO:0000256" key="9">
    <source>
        <dbReference type="ARBA" id="ARBA00023264"/>
    </source>
</evidence>
<evidence type="ECO:0000256" key="1">
    <source>
        <dbReference type="ARBA" id="ARBA00022475"/>
    </source>
</evidence>
<sequence>MNTVIVTILMIIAAYLAGSISSAVLVCKIRGLPDPRTSGSGNPGATNVLRIGGVSSAGLVLFFDMLKGALPSYLGYKIGLDAASLGFIAVCACLGHIFPLFFGFKGGKGVATAFGAMAPIGGDLALCLILTWVVFVLITRYSSVAAMAAATLAPFYTWWLDDRFILPVAMLSTLILIRHKDNIGRLRIGEETKVSRKKSIKKPNSTTNKS</sequence>
<dbReference type="EC" id="2.3.1.275" evidence="10"/>
<comment type="caution">
    <text evidence="10">Lacks conserved residue(s) required for the propagation of feature annotation.</text>
</comment>
<evidence type="ECO:0000256" key="6">
    <source>
        <dbReference type="ARBA" id="ARBA00023098"/>
    </source>
</evidence>
<organism evidence="11 12">
    <name type="scientific">Shewanella saliphila</name>
    <dbReference type="NCBI Taxonomy" id="2282698"/>
    <lineage>
        <taxon>Bacteria</taxon>
        <taxon>Pseudomonadati</taxon>
        <taxon>Pseudomonadota</taxon>
        <taxon>Gammaproteobacteria</taxon>
        <taxon>Alteromonadales</taxon>
        <taxon>Shewanellaceae</taxon>
        <taxon>Shewanella</taxon>
    </lineage>
</organism>
<feature type="transmembrane region" description="Helical" evidence="10">
    <location>
        <begin position="82"/>
        <end position="104"/>
    </location>
</feature>